<accession>A0A386PSU9</accession>
<dbReference type="OrthoDB" id="6291705at2"/>
<dbReference type="SUPFAM" id="SSF52540">
    <property type="entry name" value="P-loop containing nucleoside triphosphate hydrolases"/>
    <property type="match status" value="1"/>
</dbReference>
<dbReference type="AlphaFoldDB" id="A0A386PSU9"/>
<keyword evidence="2" id="KW-0808">Transferase</keyword>
<feature type="domain" description="KAP NTPase" evidence="1">
    <location>
        <begin position="8"/>
        <end position="80"/>
    </location>
</feature>
<dbReference type="Proteomes" id="UP000267208">
    <property type="component" value="Chromosome"/>
</dbReference>
<keyword evidence="3" id="KW-1185">Reference proteome</keyword>
<organism evidence="2 3">
    <name type="scientific">Companilactobacillus zhachilii</name>
    <dbReference type="NCBI Taxonomy" id="2304606"/>
    <lineage>
        <taxon>Bacteria</taxon>
        <taxon>Bacillati</taxon>
        <taxon>Bacillota</taxon>
        <taxon>Bacilli</taxon>
        <taxon>Lactobacillales</taxon>
        <taxon>Lactobacillaceae</taxon>
        <taxon>Companilactobacillus</taxon>
    </lineage>
</organism>
<dbReference type="Gene3D" id="3.40.50.300">
    <property type="entry name" value="P-loop containing nucleotide triphosphate hydrolases"/>
    <property type="match status" value="1"/>
</dbReference>
<dbReference type="KEGG" id="lzh:D1B17_04400"/>
<sequence>MKEDDLVENSYVIVVSGVTGSGKTTLINALHQKLNSKIISFDDYSIDALPSAPPIDTPVKDAVNQYDISSLMYDFHKVANRYPFILIDFPFGYKNKILKPYIDKVIYVKTPLDVCLARQILRDYQDKSSKQIMAWLKSYLTFARPIFIDHEQFVSSDSDLIVDGTLPLTDKVSLVLNSIEKKM</sequence>
<name>A0A386PSU9_9LACO</name>
<protein>
    <submittedName>
        <fullName evidence="2">Adenylyl-sulfate kinase</fullName>
    </submittedName>
</protein>
<dbReference type="EMBL" id="CP031933">
    <property type="protein sequence ID" value="AYE37909.1"/>
    <property type="molecule type" value="Genomic_DNA"/>
</dbReference>
<gene>
    <name evidence="2" type="ORF">D1B17_04400</name>
</gene>
<dbReference type="Pfam" id="PF07693">
    <property type="entry name" value="KAP_NTPase"/>
    <property type="match status" value="1"/>
</dbReference>
<reference evidence="3" key="1">
    <citation type="submission" date="2018-08" db="EMBL/GenBank/DDBJ databases">
        <title>Genome of Lactobacillus sp. HBUAS52074.</title>
        <authorList>
            <person name="Guo Z."/>
            <person name="Zhang Z.D."/>
        </authorList>
    </citation>
    <scope>NUCLEOTIDE SEQUENCE [LARGE SCALE GENOMIC DNA]</scope>
    <source>
        <strain evidence="3">HBUAS52074</strain>
    </source>
</reference>
<evidence type="ECO:0000313" key="3">
    <source>
        <dbReference type="Proteomes" id="UP000267208"/>
    </source>
</evidence>
<dbReference type="GO" id="GO:0016301">
    <property type="term" value="F:kinase activity"/>
    <property type="evidence" value="ECO:0007669"/>
    <property type="project" value="UniProtKB-KW"/>
</dbReference>
<evidence type="ECO:0000313" key="2">
    <source>
        <dbReference type="EMBL" id="AYE37909.1"/>
    </source>
</evidence>
<evidence type="ECO:0000259" key="1">
    <source>
        <dbReference type="Pfam" id="PF07693"/>
    </source>
</evidence>
<proteinExistence type="predicted"/>
<dbReference type="InterPro" id="IPR011646">
    <property type="entry name" value="KAP_P-loop"/>
</dbReference>
<keyword evidence="2" id="KW-0418">Kinase</keyword>
<dbReference type="InterPro" id="IPR027417">
    <property type="entry name" value="P-loop_NTPase"/>
</dbReference>